<accession>A0A0E0F6X8</accession>
<dbReference type="EnsemblPlants" id="OMERI11G14380.4">
    <property type="protein sequence ID" value="OMERI11G14380.4"/>
    <property type="gene ID" value="OMERI11G14380"/>
</dbReference>
<proteinExistence type="predicted"/>
<reference evidence="1" key="1">
    <citation type="submission" date="2015-04" db="UniProtKB">
        <authorList>
            <consortium name="EnsemblPlants"/>
        </authorList>
    </citation>
    <scope>IDENTIFICATION</scope>
</reference>
<dbReference type="Gene3D" id="3.30.260.10">
    <property type="entry name" value="TCP-1-like chaperonin intermediate domain"/>
    <property type="match status" value="1"/>
</dbReference>
<sequence>MTLLGASKGGEGKDSVLVEDIGGVRVTVLKNEKGGKSVAIAVLRGSTDSILDDLGRAVDDGVNTYKVIIHGKASWRATER</sequence>
<organism evidence="1">
    <name type="scientific">Oryza meridionalis</name>
    <dbReference type="NCBI Taxonomy" id="40149"/>
    <lineage>
        <taxon>Eukaryota</taxon>
        <taxon>Viridiplantae</taxon>
        <taxon>Streptophyta</taxon>
        <taxon>Embryophyta</taxon>
        <taxon>Tracheophyta</taxon>
        <taxon>Spermatophyta</taxon>
        <taxon>Magnoliopsida</taxon>
        <taxon>Liliopsida</taxon>
        <taxon>Poales</taxon>
        <taxon>Poaceae</taxon>
        <taxon>BOP clade</taxon>
        <taxon>Oryzoideae</taxon>
        <taxon>Oryzeae</taxon>
        <taxon>Oryzinae</taxon>
        <taxon>Oryza</taxon>
    </lineage>
</organism>
<dbReference type="SUPFAM" id="SSF54849">
    <property type="entry name" value="GroEL-intermediate domain like"/>
    <property type="match status" value="1"/>
</dbReference>
<dbReference type="HOGENOM" id="CLU_2642241_0_0_1"/>
<dbReference type="InterPro" id="IPR027410">
    <property type="entry name" value="TCP-1-like_intermed_sf"/>
</dbReference>
<name>A0A0E0F6X8_9ORYZ</name>
<reference evidence="1" key="2">
    <citation type="submission" date="2018-05" db="EMBL/GenBank/DDBJ databases">
        <title>OmerRS3 (Oryza meridionalis Reference Sequence Version 3).</title>
        <authorList>
            <person name="Zhang J."/>
            <person name="Kudrna D."/>
            <person name="Lee S."/>
            <person name="Talag J."/>
            <person name="Welchert J."/>
            <person name="Wing R.A."/>
        </authorList>
    </citation>
    <scope>NUCLEOTIDE SEQUENCE [LARGE SCALE GENOMIC DNA]</scope>
    <source>
        <strain evidence="1">cv. OR44</strain>
    </source>
</reference>
<evidence type="ECO:0000313" key="2">
    <source>
        <dbReference type="Proteomes" id="UP000008021"/>
    </source>
</evidence>
<dbReference type="Proteomes" id="UP000008021">
    <property type="component" value="Chromosome 11"/>
</dbReference>
<protein>
    <submittedName>
        <fullName evidence="1">Uncharacterized protein</fullName>
    </submittedName>
</protein>
<keyword evidence="2" id="KW-1185">Reference proteome</keyword>
<evidence type="ECO:0000313" key="1">
    <source>
        <dbReference type="EnsemblPlants" id="OMERI11G14380.4"/>
    </source>
</evidence>
<dbReference type="AlphaFoldDB" id="A0A0E0F6X8"/>
<dbReference type="Gramene" id="OMERI11G14380.4">
    <property type="protein sequence ID" value="OMERI11G14380.4"/>
    <property type="gene ID" value="OMERI11G14380"/>
</dbReference>